<dbReference type="OrthoDB" id="446939at2759"/>
<dbReference type="InterPro" id="IPR027417">
    <property type="entry name" value="P-loop_NTPase"/>
</dbReference>
<dbReference type="GO" id="GO:0015421">
    <property type="term" value="F:ABC-type oligopeptide transporter activity"/>
    <property type="evidence" value="ECO:0007669"/>
    <property type="project" value="TreeGrafter"/>
</dbReference>
<proteinExistence type="inferred from homology"/>
<evidence type="ECO:0000256" key="2">
    <source>
        <dbReference type="ARBA" id="ARBA00007577"/>
    </source>
</evidence>
<comment type="subcellular location">
    <subcellularLocation>
        <location evidence="1">Cell membrane</location>
        <topology evidence="1">Multi-pass membrane protein</topology>
    </subcellularLocation>
</comment>
<dbReference type="InterPro" id="IPR003439">
    <property type="entry name" value="ABC_transporter-like_ATP-bd"/>
</dbReference>
<keyword evidence="5" id="KW-0677">Repeat</keyword>
<dbReference type="GO" id="GO:0090374">
    <property type="term" value="P:oligopeptide export from mitochondrion"/>
    <property type="evidence" value="ECO:0007669"/>
    <property type="project" value="TreeGrafter"/>
</dbReference>
<dbReference type="SUPFAM" id="SSF52540">
    <property type="entry name" value="P-loop containing nucleoside triphosphate hydrolases"/>
    <property type="match status" value="1"/>
</dbReference>
<dbReference type="PROSITE" id="PS00211">
    <property type="entry name" value="ABC_TRANSPORTER_1"/>
    <property type="match status" value="1"/>
</dbReference>
<dbReference type="Gene3D" id="3.40.50.300">
    <property type="entry name" value="P-loop containing nucleotide triphosphate hydrolases"/>
    <property type="match status" value="1"/>
</dbReference>
<reference evidence="14 15" key="1">
    <citation type="journal article" date="2020" name="Nat. Food">
        <title>A phased Vanilla planifolia genome enables genetic improvement of flavour and production.</title>
        <authorList>
            <person name="Hasing T."/>
            <person name="Tang H."/>
            <person name="Brym M."/>
            <person name="Khazi F."/>
            <person name="Huang T."/>
            <person name="Chambers A.H."/>
        </authorList>
    </citation>
    <scope>NUCLEOTIDE SEQUENCE [LARGE SCALE GENOMIC DNA]</scope>
    <source>
        <tissue evidence="14">Leaf</tissue>
    </source>
</reference>
<evidence type="ECO:0000256" key="11">
    <source>
        <dbReference type="SAM" id="Phobius"/>
    </source>
</evidence>
<gene>
    <name evidence="14" type="ORF">HPP92_017306</name>
</gene>
<keyword evidence="9 11" id="KW-0472">Membrane</keyword>
<feature type="transmembrane region" description="Helical" evidence="11">
    <location>
        <begin position="797"/>
        <end position="816"/>
    </location>
</feature>
<keyword evidence="8 11" id="KW-1133">Transmembrane helix</keyword>
<dbReference type="AlphaFoldDB" id="A0A835UT00"/>
<keyword evidence="4 11" id="KW-0812">Transmembrane</keyword>
<dbReference type="Pfam" id="PF00664">
    <property type="entry name" value="ABC_membrane"/>
    <property type="match status" value="2"/>
</dbReference>
<evidence type="ECO:0000256" key="9">
    <source>
        <dbReference type="ARBA" id="ARBA00023136"/>
    </source>
</evidence>
<feature type="domain" description="ABC transmembrane type-1" evidence="13">
    <location>
        <begin position="54"/>
        <end position="319"/>
    </location>
</feature>
<evidence type="ECO:0000256" key="3">
    <source>
        <dbReference type="ARBA" id="ARBA00022448"/>
    </source>
</evidence>
<evidence type="ECO:0000256" key="1">
    <source>
        <dbReference type="ARBA" id="ARBA00004651"/>
    </source>
</evidence>
<dbReference type="InterPro" id="IPR017871">
    <property type="entry name" value="ABC_transporter-like_CS"/>
</dbReference>
<feature type="domain" description="ABC transporter" evidence="12">
    <location>
        <begin position="319"/>
        <end position="553"/>
    </location>
</feature>
<dbReference type="GO" id="GO:0005743">
    <property type="term" value="C:mitochondrial inner membrane"/>
    <property type="evidence" value="ECO:0007669"/>
    <property type="project" value="TreeGrafter"/>
</dbReference>
<evidence type="ECO:0000256" key="4">
    <source>
        <dbReference type="ARBA" id="ARBA00022692"/>
    </source>
</evidence>
<accession>A0A835UT00</accession>
<feature type="transmembrane region" description="Helical" evidence="11">
    <location>
        <begin position="771"/>
        <end position="791"/>
    </location>
</feature>
<dbReference type="Gene3D" id="1.20.1560.10">
    <property type="entry name" value="ABC transporter type 1, transmembrane domain"/>
    <property type="match status" value="2"/>
</dbReference>
<dbReference type="CDD" id="cd18578">
    <property type="entry name" value="ABC_6TM_Pgp_ABCB1_D2_like"/>
    <property type="match status" value="1"/>
</dbReference>
<dbReference type="Pfam" id="PF00005">
    <property type="entry name" value="ABC_tran"/>
    <property type="match status" value="1"/>
</dbReference>
<keyword evidence="7" id="KW-0067">ATP-binding</keyword>
<feature type="transmembrane region" description="Helical" evidence="11">
    <location>
        <begin position="873"/>
        <end position="897"/>
    </location>
</feature>
<feature type="domain" description="ABC transmembrane type-1" evidence="13">
    <location>
        <begin position="652"/>
        <end position="913"/>
    </location>
</feature>
<dbReference type="PANTHER" id="PTHR43394">
    <property type="entry name" value="ATP-DEPENDENT PERMEASE MDL1, MITOCHONDRIAL"/>
    <property type="match status" value="1"/>
</dbReference>
<evidence type="ECO:0000256" key="8">
    <source>
        <dbReference type="ARBA" id="ARBA00022989"/>
    </source>
</evidence>
<dbReference type="CDD" id="cd18577">
    <property type="entry name" value="ABC_6TM_Pgp_ABCB1_D1_like"/>
    <property type="match status" value="1"/>
</dbReference>
<dbReference type="PROSITE" id="PS50929">
    <property type="entry name" value="ABC_TM1F"/>
    <property type="match status" value="2"/>
</dbReference>
<dbReference type="EMBL" id="JADCNL010000008">
    <property type="protein sequence ID" value="KAG0470606.1"/>
    <property type="molecule type" value="Genomic_DNA"/>
</dbReference>
<keyword evidence="15" id="KW-1185">Reference proteome</keyword>
<keyword evidence="10" id="KW-0325">Glycoprotein</keyword>
<feature type="transmembrane region" description="Helical" evidence="11">
    <location>
        <begin position="275"/>
        <end position="296"/>
    </location>
</feature>
<evidence type="ECO:0000256" key="10">
    <source>
        <dbReference type="ARBA" id="ARBA00023180"/>
    </source>
</evidence>
<organism evidence="14 15">
    <name type="scientific">Vanilla planifolia</name>
    <name type="common">Vanilla</name>
    <dbReference type="NCBI Taxonomy" id="51239"/>
    <lineage>
        <taxon>Eukaryota</taxon>
        <taxon>Viridiplantae</taxon>
        <taxon>Streptophyta</taxon>
        <taxon>Embryophyta</taxon>
        <taxon>Tracheophyta</taxon>
        <taxon>Spermatophyta</taxon>
        <taxon>Magnoliopsida</taxon>
        <taxon>Liliopsida</taxon>
        <taxon>Asparagales</taxon>
        <taxon>Orchidaceae</taxon>
        <taxon>Vanilloideae</taxon>
        <taxon>Vanilleae</taxon>
        <taxon>Vanilla</taxon>
    </lineage>
</organism>
<dbReference type="SUPFAM" id="SSF90123">
    <property type="entry name" value="ABC transporter transmembrane region"/>
    <property type="match status" value="2"/>
</dbReference>
<comment type="caution">
    <text evidence="14">The sequence shown here is derived from an EMBL/GenBank/DDBJ whole genome shotgun (WGS) entry which is preliminary data.</text>
</comment>
<feature type="transmembrane region" description="Helical" evidence="11">
    <location>
        <begin position="648"/>
        <end position="672"/>
    </location>
</feature>
<dbReference type="InterPro" id="IPR039421">
    <property type="entry name" value="Type_1_exporter"/>
</dbReference>
<comment type="similarity">
    <text evidence="2">Belongs to the ABC transporter superfamily. ABCB family. Multidrug resistance exporter (TC 3.A.1.201) subfamily.</text>
</comment>
<protein>
    <submittedName>
        <fullName evidence="14">Uncharacterized protein</fullName>
    </submittedName>
</protein>
<dbReference type="GO" id="GO:0005524">
    <property type="term" value="F:ATP binding"/>
    <property type="evidence" value="ECO:0007669"/>
    <property type="project" value="UniProtKB-KW"/>
</dbReference>
<dbReference type="FunFam" id="1.20.1560.10:FF:000009">
    <property type="entry name" value="ABC transporter B family member 1"/>
    <property type="match status" value="1"/>
</dbReference>
<keyword evidence="3" id="KW-0813">Transport</keyword>
<evidence type="ECO:0000313" key="15">
    <source>
        <dbReference type="Proteomes" id="UP000636800"/>
    </source>
</evidence>
<dbReference type="PANTHER" id="PTHR43394:SF16">
    <property type="entry name" value="ABC TRANSPORTER B FAMILY MEMBER 4-LIKE ISOFORM X1"/>
    <property type="match status" value="1"/>
</dbReference>
<evidence type="ECO:0000256" key="5">
    <source>
        <dbReference type="ARBA" id="ARBA00022737"/>
    </source>
</evidence>
<dbReference type="Proteomes" id="UP000636800">
    <property type="component" value="Unassembled WGS sequence"/>
</dbReference>
<sequence>MAHSGKTVAIMNSAANLEDERSSKKSDSEESNGMVPFHRLFSLADATDIALMTIGTLGAVANGLVLPLTTLFFGDLINSFGRATDIQNVVHQVSKEALKFIYLAVGAGIASFLQASCWMNAGDRQAARLRNMYLKAILRQEVAFFDKEINTGEIVGRMSGDAVIIQDAMGEKVGQFIQLLSTFFGGFIVAFVQGWLLTLAMLSTIPPLVIAGAIISKVIAKMASKGQTAYAAAADVVEQTICTIRTVASFTGENQAVEKYCHSLKQAYTSSVREGLVAGLGIGTAMLLFFCGYALGMWYGAKLILEKGYSGGDVFNVILQFLPVPFIRRPTEQVFKGLKLAIKSGTNVALVGESGSGKSTVLSLIERFYDPQDGEVLIDGINLKEFQLRWIRGKIGLVNQEPVLFTSSIRENIAYGKENATMEEIKKATELANATSFIEKLPQGFDTMVGEYGTQLSGGQRQRLAIARAILKDPRILLLDEATSSLDAESEQVVQQALEKAMQSRTTVIIAHRLSTVRNSDTIVVLHKGAIVQKGSHTELVRDRRGAYSQLLHLQEMNRDSLHKSQHDQDRVVSLAELGRQVSQRNAFPRSISRGKSIGHRHSFSMPFGLPLGLDIQDSTVETDTEETSLPMEELPLLRLANLNKPELPIFIVGVIAAVFNGIILPIFGVLLSDMIETFYQPPQKLRKDSRFYSVMFIVLGLLSLLAMPARSYFFAVAGSRLIRRIRIMTFEKVVHMEMAWFDDNENSSGAIEARLSIDAAAFRSLVGDNLALLVQNTATLSIGLIIAFAANWQLSLIILALIPLIGLNSWAQIVFMKGFSADAKIIYEKASQVASDAVGNIRTVASFTAEEKVLELYKKKSESPNKTGIRQAVISGTSIGISFFLLFCVYAASFYAGARLVQDGKTTFGKVFRNTIISKLFRDDFLLVH</sequence>
<feature type="transmembrane region" description="Helical" evidence="11">
    <location>
        <begin position="692"/>
        <end position="719"/>
    </location>
</feature>
<feature type="transmembrane region" description="Helical" evidence="11">
    <location>
        <begin position="100"/>
        <end position="121"/>
    </location>
</feature>
<dbReference type="GO" id="GO:0016887">
    <property type="term" value="F:ATP hydrolysis activity"/>
    <property type="evidence" value="ECO:0007669"/>
    <property type="project" value="InterPro"/>
</dbReference>
<dbReference type="InterPro" id="IPR036640">
    <property type="entry name" value="ABC1_TM_sf"/>
</dbReference>
<evidence type="ECO:0000259" key="12">
    <source>
        <dbReference type="PROSITE" id="PS50893"/>
    </source>
</evidence>
<feature type="transmembrane region" description="Helical" evidence="11">
    <location>
        <begin position="49"/>
        <end position="73"/>
    </location>
</feature>
<feature type="transmembrane region" description="Helical" evidence="11">
    <location>
        <begin position="202"/>
        <end position="220"/>
    </location>
</feature>
<evidence type="ECO:0000256" key="6">
    <source>
        <dbReference type="ARBA" id="ARBA00022741"/>
    </source>
</evidence>
<dbReference type="GO" id="GO:0010328">
    <property type="term" value="F:auxin influx transmembrane transporter activity"/>
    <property type="evidence" value="ECO:0007669"/>
    <property type="project" value="UniProtKB-ARBA"/>
</dbReference>
<dbReference type="FunFam" id="3.40.50.300:FF:000066">
    <property type="entry name" value="ABC transporter B family member 1"/>
    <property type="match status" value="1"/>
</dbReference>
<evidence type="ECO:0000259" key="13">
    <source>
        <dbReference type="PROSITE" id="PS50929"/>
    </source>
</evidence>
<evidence type="ECO:0000256" key="7">
    <source>
        <dbReference type="ARBA" id="ARBA00022840"/>
    </source>
</evidence>
<dbReference type="CDD" id="cd03249">
    <property type="entry name" value="ABC_MTABC3_MDL1_MDL2"/>
    <property type="match status" value="1"/>
</dbReference>
<evidence type="ECO:0000313" key="14">
    <source>
        <dbReference type="EMBL" id="KAG0470606.1"/>
    </source>
</evidence>
<name>A0A835UT00_VANPL</name>
<dbReference type="GO" id="GO:0010329">
    <property type="term" value="F:auxin efflux transmembrane transporter activity"/>
    <property type="evidence" value="ECO:0007669"/>
    <property type="project" value="UniProtKB-ARBA"/>
</dbReference>
<dbReference type="InterPro" id="IPR011527">
    <property type="entry name" value="ABC1_TM_dom"/>
</dbReference>
<dbReference type="PROSITE" id="PS50893">
    <property type="entry name" value="ABC_TRANSPORTER_2"/>
    <property type="match status" value="1"/>
</dbReference>
<feature type="transmembrane region" description="Helical" evidence="11">
    <location>
        <begin position="176"/>
        <end position="196"/>
    </location>
</feature>
<dbReference type="GO" id="GO:0005886">
    <property type="term" value="C:plasma membrane"/>
    <property type="evidence" value="ECO:0007669"/>
    <property type="project" value="UniProtKB-SubCell"/>
</dbReference>
<keyword evidence="6" id="KW-0547">Nucleotide-binding</keyword>
<dbReference type="InterPro" id="IPR003593">
    <property type="entry name" value="AAA+_ATPase"/>
</dbReference>
<dbReference type="SMART" id="SM00382">
    <property type="entry name" value="AAA"/>
    <property type="match status" value="1"/>
</dbReference>